<evidence type="ECO:0000256" key="8">
    <source>
        <dbReference type="ARBA" id="ARBA00023012"/>
    </source>
</evidence>
<proteinExistence type="predicted"/>
<dbReference type="Gene3D" id="3.30.565.10">
    <property type="entry name" value="Histidine kinase-like ATPase, C-terminal domain"/>
    <property type="match status" value="1"/>
</dbReference>
<gene>
    <name evidence="11" type="ORF">Vau01_068690</name>
</gene>
<keyword evidence="6 11" id="KW-0418">Kinase</keyword>
<keyword evidence="4" id="KW-0808">Transferase</keyword>
<sequence>MLWDAMLWDAVRGRPRRFLLSLWPLRALAYVVSGVAVGAVTLAWLAVALVLGGVVLVPLLTVPLVALERRRLVLLGGPPLPDPHHRAERPGIVAWLRTRYAEPVTWRELAYLVLHGTVLLLLDAAATALAFAPLLALGFGSFAGAGTEAVDLVVAGTVAALTVLGVLVVMAVALYAMPLAAVAHGALARLLLAAGEDATVRTLTRSRARLIDAFEVERRRIERDLHDGAQQHLLALGMTLVAADLELEDDPKAARALVRQAADQSRAVLAELRELIRGIHPQVLTDLGLPAAVAELADRSTAPVSVTLDVPHRLPSTVESTVYFVIAEALTNAAKHAGAREVIVAGGLRGKRLVVEIRDDGAGGADPARGTGLTGLADRVDALDGTLTLASPPGGPTTLTVDLPWTG</sequence>
<dbReference type="SUPFAM" id="SSF55874">
    <property type="entry name" value="ATPase domain of HSP90 chaperone/DNA topoisomerase II/histidine kinase"/>
    <property type="match status" value="1"/>
</dbReference>
<dbReference type="EC" id="2.7.13.3" evidence="2"/>
<dbReference type="InterPro" id="IPR036890">
    <property type="entry name" value="HATPase_C_sf"/>
</dbReference>
<dbReference type="Pfam" id="PF07730">
    <property type="entry name" value="HisKA_3"/>
    <property type="match status" value="1"/>
</dbReference>
<dbReference type="InterPro" id="IPR011712">
    <property type="entry name" value="Sig_transdc_His_kin_sub3_dim/P"/>
</dbReference>
<keyword evidence="3" id="KW-0597">Phosphoprotein</keyword>
<feature type="transmembrane region" description="Helical" evidence="9">
    <location>
        <begin position="152"/>
        <end position="176"/>
    </location>
</feature>
<dbReference type="GO" id="GO:0000155">
    <property type="term" value="F:phosphorelay sensor kinase activity"/>
    <property type="evidence" value="ECO:0007669"/>
    <property type="project" value="InterPro"/>
</dbReference>
<keyword evidence="9" id="KW-0472">Membrane</keyword>
<comment type="catalytic activity">
    <reaction evidence="1">
        <text>ATP + protein L-histidine = ADP + protein N-phospho-L-histidine.</text>
        <dbReference type="EC" id="2.7.13.3"/>
    </reaction>
</comment>
<dbReference type="Gene3D" id="1.20.5.1930">
    <property type="match status" value="1"/>
</dbReference>
<dbReference type="Proteomes" id="UP000612585">
    <property type="component" value="Unassembled WGS sequence"/>
</dbReference>
<dbReference type="CDD" id="cd16917">
    <property type="entry name" value="HATPase_UhpB-NarQ-NarX-like"/>
    <property type="match status" value="1"/>
</dbReference>
<dbReference type="InterPro" id="IPR003594">
    <property type="entry name" value="HATPase_dom"/>
</dbReference>
<organism evidence="11 12">
    <name type="scientific">Virgisporangium aurantiacum</name>
    <dbReference type="NCBI Taxonomy" id="175570"/>
    <lineage>
        <taxon>Bacteria</taxon>
        <taxon>Bacillati</taxon>
        <taxon>Actinomycetota</taxon>
        <taxon>Actinomycetes</taxon>
        <taxon>Micromonosporales</taxon>
        <taxon>Micromonosporaceae</taxon>
        <taxon>Virgisporangium</taxon>
    </lineage>
</organism>
<evidence type="ECO:0000313" key="11">
    <source>
        <dbReference type="EMBL" id="GIJ59353.1"/>
    </source>
</evidence>
<dbReference type="PANTHER" id="PTHR24421:SF10">
    <property type="entry name" value="NITRATE_NITRITE SENSOR PROTEIN NARQ"/>
    <property type="match status" value="1"/>
</dbReference>
<feature type="transmembrane region" description="Helical" evidence="9">
    <location>
        <begin position="109"/>
        <end position="132"/>
    </location>
</feature>
<evidence type="ECO:0000256" key="4">
    <source>
        <dbReference type="ARBA" id="ARBA00022679"/>
    </source>
</evidence>
<dbReference type="RefSeq" id="WP_204001367.1">
    <property type="nucleotide sequence ID" value="NZ_BOPG01000045.1"/>
</dbReference>
<evidence type="ECO:0000256" key="9">
    <source>
        <dbReference type="SAM" id="Phobius"/>
    </source>
</evidence>
<keyword evidence="12" id="KW-1185">Reference proteome</keyword>
<keyword evidence="8" id="KW-0902">Two-component regulatory system</keyword>
<keyword evidence="9" id="KW-1133">Transmembrane helix</keyword>
<dbReference type="GO" id="GO:0016020">
    <property type="term" value="C:membrane"/>
    <property type="evidence" value="ECO:0007669"/>
    <property type="project" value="InterPro"/>
</dbReference>
<dbReference type="Pfam" id="PF02518">
    <property type="entry name" value="HATPase_c"/>
    <property type="match status" value="1"/>
</dbReference>
<evidence type="ECO:0000256" key="2">
    <source>
        <dbReference type="ARBA" id="ARBA00012438"/>
    </source>
</evidence>
<comment type="caution">
    <text evidence="11">The sequence shown here is derived from an EMBL/GenBank/DDBJ whole genome shotgun (WGS) entry which is preliminary data.</text>
</comment>
<dbReference type="InterPro" id="IPR050482">
    <property type="entry name" value="Sensor_HK_TwoCompSys"/>
</dbReference>
<dbReference type="GO" id="GO:0005524">
    <property type="term" value="F:ATP binding"/>
    <property type="evidence" value="ECO:0007669"/>
    <property type="project" value="UniProtKB-KW"/>
</dbReference>
<keyword evidence="5" id="KW-0547">Nucleotide-binding</keyword>
<dbReference type="AlphaFoldDB" id="A0A8J4E2X7"/>
<evidence type="ECO:0000313" key="12">
    <source>
        <dbReference type="Proteomes" id="UP000612585"/>
    </source>
</evidence>
<evidence type="ECO:0000256" key="6">
    <source>
        <dbReference type="ARBA" id="ARBA00022777"/>
    </source>
</evidence>
<accession>A0A8J4E2X7</accession>
<dbReference type="SMART" id="SM00387">
    <property type="entry name" value="HATPase_c"/>
    <property type="match status" value="1"/>
</dbReference>
<feature type="transmembrane region" description="Helical" evidence="9">
    <location>
        <begin position="44"/>
        <end position="67"/>
    </location>
</feature>
<keyword evidence="7" id="KW-0067">ATP-binding</keyword>
<feature type="domain" description="Histidine kinase/HSP90-like ATPase" evidence="10">
    <location>
        <begin position="317"/>
        <end position="407"/>
    </location>
</feature>
<evidence type="ECO:0000256" key="3">
    <source>
        <dbReference type="ARBA" id="ARBA00022553"/>
    </source>
</evidence>
<dbReference type="Pfam" id="PF13796">
    <property type="entry name" value="Sensor"/>
    <property type="match status" value="1"/>
</dbReference>
<dbReference type="GO" id="GO:0046983">
    <property type="term" value="F:protein dimerization activity"/>
    <property type="evidence" value="ECO:0007669"/>
    <property type="project" value="InterPro"/>
</dbReference>
<protein>
    <recommendedName>
        <fullName evidence="2">histidine kinase</fullName>
        <ecNumber evidence="2">2.7.13.3</ecNumber>
    </recommendedName>
</protein>
<dbReference type="PANTHER" id="PTHR24421">
    <property type="entry name" value="NITRATE/NITRITE SENSOR PROTEIN NARX-RELATED"/>
    <property type="match status" value="1"/>
</dbReference>
<keyword evidence="9" id="KW-0812">Transmembrane</keyword>
<evidence type="ECO:0000256" key="1">
    <source>
        <dbReference type="ARBA" id="ARBA00000085"/>
    </source>
</evidence>
<dbReference type="InterPro" id="IPR025828">
    <property type="entry name" value="Put_sensor_dom"/>
</dbReference>
<evidence type="ECO:0000256" key="7">
    <source>
        <dbReference type="ARBA" id="ARBA00022840"/>
    </source>
</evidence>
<reference evidence="11" key="1">
    <citation type="submission" date="2021-01" db="EMBL/GenBank/DDBJ databases">
        <title>Whole genome shotgun sequence of Virgisporangium aurantiacum NBRC 16421.</title>
        <authorList>
            <person name="Komaki H."/>
            <person name="Tamura T."/>
        </authorList>
    </citation>
    <scope>NUCLEOTIDE SEQUENCE</scope>
    <source>
        <strain evidence="11">NBRC 16421</strain>
    </source>
</reference>
<evidence type="ECO:0000256" key="5">
    <source>
        <dbReference type="ARBA" id="ARBA00022741"/>
    </source>
</evidence>
<evidence type="ECO:0000259" key="10">
    <source>
        <dbReference type="SMART" id="SM00387"/>
    </source>
</evidence>
<name>A0A8J4E2X7_9ACTN</name>
<dbReference type="EMBL" id="BOPG01000045">
    <property type="protein sequence ID" value="GIJ59353.1"/>
    <property type="molecule type" value="Genomic_DNA"/>
</dbReference>